<keyword evidence="2" id="KW-1185">Reference proteome</keyword>
<evidence type="ECO:0008006" key="3">
    <source>
        <dbReference type="Google" id="ProtNLM"/>
    </source>
</evidence>
<dbReference type="EMBL" id="AP019782">
    <property type="protein sequence ID" value="BBL72062.1"/>
    <property type="molecule type" value="Genomic_DNA"/>
</dbReference>
<dbReference type="AlphaFoldDB" id="A0A8D4VRQ9"/>
<accession>A0A8D4VRQ9</accession>
<dbReference type="Proteomes" id="UP000824988">
    <property type="component" value="Chromosome"/>
</dbReference>
<protein>
    <recommendedName>
        <fullName evidence="3">Tetratricopeptide repeat protein</fullName>
    </recommendedName>
</protein>
<reference evidence="1" key="1">
    <citation type="submission" date="2019-06" db="EMBL/GenBank/DDBJ databases">
        <title>Complete genome sequence of Methylogaea oryzae strain JCM16910.</title>
        <authorList>
            <person name="Asakawa S."/>
        </authorList>
    </citation>
    <scope>NUCLEOTIDE SEQUENCE</scope>
    <source>
        <strain evidence="1">E10</strain>
    </source>
</reference>
<evidence type="ECO:0000313" key="1">
    <source>
        <dbReference type="EMBL" id="BBL72062.1"/>
    </source>
</evidence>
<proteinExistence type="predicted"/>
<gene>
    <name evidence="1" type="ORF">MoryE10_26680</name>
</gene>
<sequence>MLFAPGLPAAVDALLQRAVALRHSDPAEAERLLLNAAARFPDCLPAHFALYKYYANRRSLAQAEDAARRALREAARQGGFACRLGLREPAGERHPYEAGGAGHFYLFTLKALAFIKLRRNEAAAAEDILALLLALDPEDRSGASVVRQLADAVEEDG</sequence>
<organism evidence="1 2">
    <name type="scientific">Methylogaea oryzae</name>
    <dbReference type="NCBI Taxonomy" id="1295382"/>
    <lineage>
        <taxon>Bacteria</taxon>
        <taxon>Pseudomonadati</taxon>
        <taxon>Pseudomonadota</taxon>
        <taxon>Gammaproteobacteria</taxon>
        <taxon>Methylococcales</taxon>
        <taxon>Methylococcaceae</taxon>
        <taxon>Methylogaea</taxon>
    </lineage>
</organism>
<name>A0A8D4VRQ9_9GAMM</name>
<evidence type="ECO:0000313" key="2">
    <source>
        <dbReference type="Proteomes" id="UP000824988"/>
    </source>
</evidence>
<dbReference type="KEGG" id="moz:MoryE10_26680"/>